<dbReference type="InterPro" id="IPR045584">
    <property type="entry name" value="Pilin-like"/>
</dbReference>
<dbReference type="RefSeq" id="WP_057182644.1">
    <property type="nucleotide sequence ID" value="NZ_BDQM01000001.1"/>
</dbReference>
<dbReference type="Pfam" id="PF07963">
    <property type="entry name" value="N_methyl"/>
    <property type="match status" value="1"/>
</dbReference>
<keyword evidence="1" id="KW-0812">Transmembrane</keyword>
<keyword evidence="1" id="KW-1133">Transmembrane helix</keyword>
<evidence type="ECO:0000313" key="3">
    <source>
        <dbReference type="Proteomes" id="UP000197068"/>
    </source>
</evidence>
<dbReference type="Proteomes" id="UP000197068">
    <property type="component" value="Unassembled WGS sequence"/>
</dbReference>
<name>A0ABQ0MQ03_9GAMM</name>
<feature type="transmembrane region" description="Helical" evidence="1">
    <location>
        <begin position="6"/>
        <end position="26"/>
    </location>
</feature>
<accession>A0ABQ0MQ03</accession>
<proteinExistence type="predicted"/>
<organism evidence="2 3">
    <name type="scientific">Colwellia marinimaniae</name>
    <dbReference type="NCBI Taxonomy" id="1513592"/>
    <lineage>
        <taxon>Bacteria</taxon>
        <taxon>Pseudomonadati</taxon>
        <taxon>Pseudomonadota</taxon>
        <taxon>Gammaproteobacteria</taxon>
        <taxon>Alteromonadales</taxon>
        <taxon>Colwelliaceae</taxon>
        <taxon>Colwellia</taxon>
    </lineage>
</organism>
<keyword evidence="1" id="KW-0472">Membrane</keyword>
<keyword evidence="3" id="KW-1185">Reference proteome</keyword>
<sequence length="157" mass="17174">MNNKGFTLIELVVVIVILGILAVTAVPKFVNLRADAQTSTLYGVQAAMQSVSALIYGKSIVKGNQKVSSTNTPKPTITLTDGTELDINYGYPRAIIPDWQRLLHLDSEDFLITVTPDTVLLIHPTSIDPFDETEDCIVTYKQAKQTSKPIITVNPCV</sequence>
<dbReference type="EMBL" id="BDQM01000001">
    <property type="protein sequence ID" value="GAW94419.1"/>
    <property type="molecule type" value="Genomic_DNA"/>
</dbReference>
<evidence type="ECO:0000256" key="1">
    <source>
        <dbReference type="SAM" id="Phobius"/>
    </source>
</evidence>
<dbReference type="Gene3D" id="3.30.700.10">
    <property type="entry name" value="Glycoprotein, Type 4 Pilin"/>
    <property type="match status" value="1"/>
</dbReference>
<dbReference type="NCBIfam" id="TIGR02532">
    <property type="entry name" value="IV_pilin_GFxxxE"/>
    <property type="match status" value="1"/>
</dbReference>
<protein>
    <submittedName>
        <fullName evidence="2">MSHA pilin protein MshA</fullName>
    </submittedName>
</protein>
<evidence type="ECO:0000313" key="2">
    <source>
        <dbReference type="EMBL" id="GAW94419.1"/>
    </source>
</evidence>
<dbReference type="InterPro" id="IPR012902">
    <property type="entry name" value="N_methyl_site"/>
</dbReference>
<reference evidence="2 3" key="1">
    <citation type="submission" date="2017-06" db="EMBL/GenBank/DDBJ databases">
        <title>Whole Genome Sequences of Colwellia marinimaniae MTCD1.</title>
        <authorList>
            <person name="Kusumoto H."/>
            <person name="Inoue M."/>
            <person name="Tanikawa K."/>
            <person name="Maeji H."/>
            <person name="Cameron J.H."/>
            <person name="Bartlett D.H."/>
        </authorList>
    </citation>
    <scope>NUCLEOTIDE SEQUENCE [LARGE SCALE GENOMIC DNA]</scope>
    <source>
        <strain evidence="2 3">MTCD1</strain>
    </source>
</reference>
<dbReference type="SUPFAM" id="SSF54523">
    <property type="entry name" value="Pili subunits"/>
    <property type="match status" value="1"/>
</dbReference>
<comment type="caution">
    <text evidence="2">The sequence shown here is derived from an EMBL/GenBank/DDBJ whole genome shotgun (WGS) entry which is preliminary data.</text>
</comment>
<gene>
    <name evidence="2" type="ORF">MTCD1_00015</name>
</gene>
<dbReference type="PROSITE" id="PS00409">
    <property type="entry name" value="PROKAR_NTER_METHYL"/>
    <property type="match status" value="1"/>
</dbReference>